<evidence type="ECO:0000313" key="3">
    <source>
        <dbReference type="Proteomes" id="UP001172101"/>
    </source>
</evidence>
<comment type="caution">
    <text evidence="2">The sequence shown here is derived from an EMBL/GenBank/DDBJ whole genome shotgun (WGS) entry which is preliminary data.</text>
</comment>
<reference evidence="2" key="1">
    <citation type="submission" date="2023-06" db="EMBL/GenBank/DDBJ databases">
        <title>Genome-scale phylogeny and comparative genomics of the fungal order Sordariales.</title>
        <authorList>
            <consortium name="Lawrence Berkeley National Laboratory"/>
            <person name="Hensen N."/>
            <person name="Bonometti L."/>
            <person name="Westerberg I."/>
            <person name="Brannstrom I.O."/>
            <person name="Guillou S."/>
            <person name="Cros-Aarteil S."/>
            <person name="Calhoun S."/>
            <person name="Haridas S."/>
            <person name="Kuo A."/>
            <person name="Mondo S."/>
            <person name="Pangilinan J."/>
            <person name="Riley R."/>
            <person name="LaButti K."/>
            <person name="Andreopoulos B."/>
            <person name="Lipzen A."/>
            <person name="Chen C."/>
            <person name="Yanf M."/>
            <person name="Daum C."/>
            <person name="Ng V."/>
            <person name="Clum A."/>
            <person name="Steindorff A."/>
            <person name="Ohm R."/>
            <person name="Martin F."/>
            <person name="Silar P."/>
            <person name="Natvig D."/>
            <person name="Lalanne C."/>
            <person name="Gautier V."/>
            <person name="Ament-velasquez S.L."/>
            <person name="Kruys A."/>
            <person name="Hutchinson M.I."/>
            <person name="Powell A.J."/>
            <person name="Barry K."/>
            <person name="Miller A.N."/>
            <person name="Grigoriev I.V."/>
            <person name="Debuchy R."/>
            <person name="Gladieux P."/>
            <person name="Thoren M.H."/>
            <person name="Johannesson H."/>
        </authorList>
    </citation>
    <scope>NUCLEOTIDE SEQUENCE</scope>
    <source>
        <strain evidence="2">SMH2392-1A</strain>
    </source>
</reference>
<proteinExistence type="predicted"/>
<feature type="compositionally biased region" description="Polar residues" evidence="1">
    <location>
        <begin position="71"/>
        <end position="81"/>
    </location>
</feature>
<dbReference type="RefSeq" id="XP_060299434.1">
    <property type="nucleotide sequence ID" value="XM_060434052.1"/>
</dbReference>
<keyword evidence="3" id="KW-1185">Reference proteome</keyword>
<feature type="region of interest" description="Disordered" evidence="1">
    <location>
        <begin position="1"/>
        <end position="120"/>
    </location>
</feature>
<protein>
    <submittedName>
        <fullName evidence="2">Uncharacterized protein</fullName>
    </submittedName>
</protein>
<dbReference type="GeneID" id="85317322"/>
<sequence>MASLARAAQQPGGTNSTSAPANSGSLPREAQQRAPAQTHGISSQHSAQLTPRPAASQPSRKKRRQVCMPRHSSSPAFTNNHKPPPTHGSILNRHYSPRASPAEKRGDFARKPEIKLHDDT</sequence>
<feature type="compositionally biased region" description="Polar residues" evidence="1">
    <location>
        <begin position="39"/>
        <end position="49"/>
    </location>
</feature>
<organism evidence="2 3">
    <name type="scientific">Lasiosphaeria miniovina</name>
    <dbReference type="NCBI Taxonomy" id="1954250"/>
    <lineage>
        <taxon>Eukaryota</taxon>
        <taxon>Fungi</taxon>
        <taxon>Dikarya</taxon>
        <taxon>Ascomycota</taxon>
        <taxon>Pezizomycotina</taxon>
        <taxon>Sordariomycetes</taxon>
        <taxon>Sordariomycetidae</taxon>
        <taxon>Sordariales</taxon>
        <taxon>Lasiosphaeriaceae</taxon>
        <taxon>Lasiosphaeria</taxon>
    </lineage>
</organism>
<feature type="compositionally biased region" description="Basic and acidic residues" evidence="1">
    <location>
        <begin position="101"/>
        <end position="120"/>
    </location>
</feature>
<accession>A0AA40AWZ8</accession>
<dbReference type="Proteomes" id="UP001172101">
    <property type="component" value="Unassembled WGS sequence"/>
</dbReference>
<feature type="compositionally biased region" description="Polar residues" evidence="1">
    <location>
        <begin position="11"/>
        <end position="25"/>
    </location>
</feature>
<evidence type="ECO:0000256" key="1">
    <source>
        <dbReference type="SAM" id="MobiDB-lite"/>
    </source>
</evidence>
<name>A0AA40AWZ8_9PEZI</name>
<gene>
    <name evidence="2" type="ORF">B0T26DRAFT_262224</name>
</gene>
<dbReference type="EMBL" id="JAUIRO010000003">
    <property type="protein sequence ID" value="KAK0723510.1"/>
    <property type="molecule type" value="Genomic_DNA"/>
</dbReference>
<dbReference type="AlphaFoldDB" id="A0AA40AWZ8"/>
<evidence type="ECO:0000313" key="2">
    <source>
        <dbReference type="EMBL" id="KAK0723510.1"/>
    </source>
</evidence>